<evidence type="ECO:0000313" key="2">
    <source>
        <dbReference type="EMBL" id="MBC8432464.1"/>
    </source>
</evidence>
<dbReference type="Proteomes" id="UP000605201">
    <property type="component" value="Unassembled WGS sequence"/>
</dbReference>
<dbReference type="Gene3D" id="3.90.1010.10">
    <property type="match status" value="1"/>
</dbReference>
<evidence type="ECO:0000313" key="3">
    <source>
        <dbReference type="Proteomes" id="UP000605201"/>
    </source>
</evidence>
<evidence type="ECO:0000259" key="1">
    <source>
        <dbReference type="Pfam" id="PF01592"/>
    </source>
</evidence>
<dbReference type="GO" id="GO:0016226">
    <property type="term" value="P:iron-sulfur cluster assembly"/>
    <property type="evidence" value="ECO:0007669"/>
    <property type="project" value="InterPro"/>
</dbReference>
<dbReference type="EMBL" id="JACNIG010000226">
    <property type="protein sequence ID" value="MBC8432464.1"/>
    <property type="molecule type" value="Genomic_DNA"/>
</dbReference>
<proteinExistence type="predicted"/>
<reference evidence="2 3" key="1">
    <citation type="submission" date="2020-08" db="EMBL/GenBank/DDBJ databases">
        <title>Bridging the membrane lipid divide: bacteria of the FCB group superphylum have the potential to synthesize archaeal ether lipids.</title>
        <authorList>
            <person name="Villanueva L."/>
            <person name="Von Meijenfeldt F.A.B."/>
            <person name="Westbye A.B."/>
            <person name="Yadav S."/>
            <person name="Hopmans E.C."/>
            <person name="Dutilh B.E."/>
            <person name="Sinninghe Damste J.S."/>
        </authorList>
    </citation>
    <scope>NUCLEOTIDE SEQUENCE [LARGE SCALE GENOMIC DNA]</scope>
    <source>
        <strain evidence="2">NIOZ-UU17</strain>
    </source>
</reference>
<dbReference type="InterPro" id="IPR002871">
    <property type="entry name" value="NIF_FeS_clus_asmbl_NifU_N"/>
</dbReference>
<name>A0A8J6NSX3_9BACT</name>
<dbReference type="AlphaFoldDB" id="A0A8J6NSX3"/>
<accession>A0A8J6NSX3</accession>
<comment type="caution">
    <text evidence="2">The sequence shown here is derived from an EMBL/GenBank/DDBJ whole genome shotgun (WGS) entry which is preliminary data.</text>
</comment>
<dbReference type="Pfam" id="PF01592">
    <property type="entry name" value="NifU_N"/>
    <property type="match status" value="1"/>
</dbReference>
<dbReference type="GO" id="GO:0005506">
    <property type="term" value="F:iron ion binding"/>
    <property type="evidence" value="ECO:0007669"/>
    <property type="project" value="InterPro"/>
</dbReference>
<gene>
    <name evidence="2" type="ORF">H8D96_11155</name>
</gene>
<organism evidence="2 3">
    <name type="scientific">Candidatus Desulfatibia vada</name>
    <dbReference type="NCBI Taxonomy" id="2841696"/>
    <lineage>
        <taxon>Bacteria</taxon>
        <taxon>Pseudomonadati</taxon>
        <taxon>Thermodesulfobacteriota</taxon>
        <taxon>Desulfobacteria</taxon>
        <taxon>Desulfobacterales</taxon>
        <taxon>Desulfobacterales incertae sedis</taxon>
        <taxon>Candidatus Desulfatibia</taxon>
    </lineage>
</organism>
<dbReference type="SUPFAM" id="SSF82649">
    <property type="entry name" value="SufE/NifU"/>
    <property type="match status" value="1"/>
</dbReference>
<dbReference type="CDD" id="cd06664">
    <property type="entry name" value="IscU_like"/>
    <property type="match status" value="1"/>
</dbReference>
<feature type="domain" description="NIF system FeS cluster assembly NifU N-terminal" evidence="1">
    <location>
        <begin position="40"/>
        <end position="130"/>
    </location>
</feature>
<dbReference type="GO" id="GO:0051536">
    <property type="term" value="F:iron-sulfur cluster binding"/>
    <property type="evidence" value="ECO:0007669"/>
    <property type="project" value="InterPro"/>
</dbReference>
<protein>
    <submittedName>
        <fullName evidence="2">Iron-sulfur cluster assembly scaffold protein</fullName>
    </submittedName>
</protein>
<sequence length="141" mass="16043">MNKKYSELLQNHSLHYLEMAFRTDKCALLESPDGYGKRKGACGDTVEMFILVRNERIQAVTFTSNGCLNTHVCANTVALLAEGKSVNDAWSITPEQVKNYLETLPAEDMHCAELAAGALYLALVNYREHKDFPWKKLYRRK</sequence>